<evidence type="ECO:0000313" key="2">
    <source>
        <dbReference type="Proteomes" id="UP000193450"/>
    </source>
</evidence>
<evidence type="ECO:0008006" key="3">
    <source>
        <dbReference type="Google" id="ProtNLM"/>
    </source>
</evidence>
<dbReference type="InterPro" id="IPR051015">
    <property type="entry name" value="EvgA-like"/>
</dbReference>
<dbReference type="RefSeq" id="WP_085759300.1">
    <property type="nucleotide sequence ID" value="NZ_CP019343.1"/>
</dbReference>
<proteinExistence type="predicted"/>
<gene>
    <name evidence="1" type="ORF">BST96_14000</name>
</gene>
<dbReference type="AlphaFoldDB" id="A0A1X9NAQ8"/>
<protein>
    <recommendedName>
        <fullName evidence="3">Response regulatory domain-containing protein</fullName>
    </recommendedName>
</protein>
<evidence type="ECO:0000313" key="1">
    <source>
        <dbReference type="EMBL" id="ARN75130.1"/>
    </source>
</evidence>
<dbReference type="KEGG" id="osg:BST96_14000"/>
<dbReference type="OrthoDB" id="9796655at2"/>
<dbReference type="EMBL" id="CP019343">
    <property type="protein sequence ID" value="ARN75130.1"/>
    <property type="molecule type" value="Genomic_DNA"/>
</dbReference>
<dbReference type="STRING" id="716816.BST96_14000"/>
<sequence length="136" mass="15176">MRVIIANEHYLLRESLRMLLQTAGGYQVIAEPTDEWQLLNILLDHPADILLCDSGFPCKDLATMIARAAELQPKLELVLFTESLNAKSLRQRFPAPVAVVIDKDNAGDQLLHVLGQLPISKTNTQQHQAQQPTVNI</sequence>
<accession>A0A1X9NAQ8</accession>
<keyword evidence="2" id="KW-1185">Reference proteome</keyword>
<dbReference type="InterPro" id="IPR011006">
    <property type="entry name" value="CheY-like_superfamily"/>
</dbReference>
<reference evidence="1 2" key="1">
    <citation type="submission" date="2016-11" db="EMBL/GenBank/DDBJ databases">
        <title>Trade-off between light-utilization and light-protection in marine flavobacteria.</title>
        <authorList>
            <person name="Kumagai Y."/>
        </authorList>
    </citation>
    <scope>NUCLEOTIDE SEQUENCE [LARGE SCALE GENOMIC DNA]</scope>
    <source>
        <strain evidence="1 2">NBRC 107125</strain>
    </source>
</reference>
<dbReference type="Gene3D" id="3.40.50.2300">
    <property type="match status" value="1"/>
</dbReference>
<name>A0A1X9NAQ8_9GAMM</name>
<dbReference type="PANTHER" id="PTHR45566">
    <property type="entry name" value="HTH-TYPE TRANSCRIPTIONAL REGULATOR YHJB-RELATED"/>
    <property type="match status" value="1"/>
</dbReference>
<dbReference type="Proteomes" id="UP000193450">
    <property type="component" value="Chromosome"/>
</dbReference>
<dbReference type="SUPFAM" id="SSF52172">
    <property type="entry name" value="CheY-like"/>
    <property type="match status" value="1"/>
</dbReference>
<organism evidence="1 2">
    <name type="scientific">Oceanicoccus sagamiensis</name>
    <dbReference type="NCBI Taxonomy" id="716816"/>
    <lineage>
        <taxon>Bacteria</taxon>
        <taxon>Pseudomonadati</taxon>
        <taxon>Pseudomonadota</taxon>
        <taxon>Gammaproteobacteria</taxon>
        <taxon>Cellvibrionales</taxon>
        <taxon>Spongiibacteraceae</taxon>
        <taxon>Oceanicoccus</taxon>
    </lineage>
</organism>
<dbReference type="PANTHER" id="PTHR45566:SF1">
    <property type="entry name" value="HTH-TYPE TRANSCRIPTIONAL REGULATOR YHJB-RELATED"/>
    <property type="match status" value="1"/>
</dbReference>